<keyword evidence="3 6" id="KW-0413">Isomerase</keyword>
<dbReference type="InterPro" id="IPR002501">
    <property type="entry name" value="PsdUridine_synth_N"/>
</dbReference>
<dbReference type="NCBIfam" id="TIGR00431">
    <property type="entry name" value="TruB"/>
    <property type="match status" value="1"/>
</dbReference>
<dbReference type="InterPro" id="IPR014780">
    <property type="entry name" value="tRNA_psdUridine_synth_TruB"/>
</dbReference>
<dbReference type="GO" id="GO:0006400">
    <property type="term" value="P:tRNA modification"/>
    <property type="evidence" value="ECO:0007669"/>
    <property type="project" value="TreeGrafter"/>
</dbReference>
<dbReference type="EC" id="5.4.99.25" evidence="1"/>
<dbReference type="InterPro" id="IPR032819">
    <property type="entry name" value="TruB_C"/>
</dbReference>
<dbReference type="GO" id="GO:0160148">
    <property type="term" value="F:tRNA pseudouridine(55) synthase activity"/>
    <property type="evidence" value="ECO:0007669"/>
    <property type="project" value="UniProtKB-EC"/>
</dbReference>
<dbReference type="Gene3D" id="3.30.2350.10">
    <property type="entry name" value="Pseudouridine synthase"/>
    <property type="match status" value="1"/>
</dbReference>
<gene>
    <name evidence="6" type="ORF">MNBD_DELTA03-599</name>
</gene>
<protein>
    <recommendedName>
        <fullName evidence="1">tRNA pseudouridine(55) synthase</fullName>
        <ecNumber evidence="1">5.4.99.25</ecNumber>
    </recommendedName>
</protein>
<dbReference type="Pfam" id="PF16198">
    <property type="entry name" value="TruB_C_2"/>
    <property type="match status" value="1"/>
</dbReference>
<feature type="domain" description="Pseudouridine synthase II N-terminal" evidence="4">
    <location>
        <begin position="32"/>
        <end position="193"/>
    </location>
</feature>
<proteinExistence type="inferred from homology"/>
<organism evidence="6">
    <name type="scientific">hydrothermal vent metagenome</name>
    <dbReference type="NCBI Taxonomy" id="652676"/>
    <lineage>
        <taxon>unclassified sequences</taxon>
        <taxon>metagenomes</taxon>
        <taxon>ecological metagenomes</taxon>
    </lineage>
</organism>
<dbReference type="SUPFAM" id="SSF55120">
    <property type="entry name" value="Pseudouridine synthase"/>
    <property type="match status" value="1"/>
</dbReference>
<evidence type="ECO:0000256" key="3">
    <source>
        <dbReference type="ARBA" id="ARBA00023235"/>
    </source>
</evidence>
<evidence type="ECO:0000259" key="5">
    <source>
        <dbReference type="Pfam" id="PF16198"/>
    </source>
</evidence>
<dbReference type="EMBL" id="UOEX01000323">
    <property type="protein sequence ID" value="VAW40183.1"/>
    <property type="molecule type" value="Genomic_DNA"/>
</dbReference>
<evidence type="ECO:0000313" key="6">
    <source>
        <dbReference type="EMBL" id="VAW40183.1"/>
    </source>
</evidence>
<dbReference type="HAMAP" id="MF_01080">
    <property type="entry name" value="TruB_bact"/>
    <property type="match status" value="1"/>
</dbReference>
<reference evidence="6" key="1">
    <citation type="submission" date="2018-06" db="EMBL/GenBank/DDBJ databases">
        <authorList>
            <person name="Zhirakovskaya E."/>
        </authorList>
    </citation>
    <scope>NUCLEOTIDE SEQUENCE</scope>
</reference>
<dbReference type="Pfam" id="PF01509">
    <property type="entry name" value="TruB_N"/>
    <property type="match status" value="1"/>
</dbReference>
<dbReference type="PANTHER" id="PTHR13767:SF2">
    <property type="entry name" value="PSEUDOURIDYLATE SYNTHASE TRUB1"/>
    <property type="match status" value="1"/>
</dbReference>
<accession>A0A3B0VIP4</accession>
<dbReference type="AlphaFoldDB" id="A0A3B0VIP4"/>
<name>A0A3B0VIP4_9ZZZZ</name>
<dbReference type="InterPro" id="IPR020103">
    <property type="entry name" value="PsdUridine_synth_cat_dom_sf"/>
</dbReference>
<feature type="domain" description="tRNA pseudouridylate synthase B C-terminal" evidence="5">
    <location>
        <begin position="194"/>
        <end position="253"/>
    </location>
</feature>
<dbReference type="GO" id="GO:0003723">
    <property type="term" value="F:RNA binding"/>
    <property type="evidence" value="ECO:0007669"/>
    <property type="project" value="InterPro"/>
</dbReference>
<sequence length="265" mass="28945">MQVKLPEERSPGVFLIDKPCGPTSFKIVHYIRKALGIKKVGHSGTLDPFASGLLIVCAGRPATRIISQLMGGDKEYLALLRLGISTDTQDFTGRIVSERPVPEFERSVIDQCVSRFAGRHYQMPPAYSALKHKGRPLYYYARKGIKIDKPPRLVTINELEIVDSVPSRLRLDAGPDSGPEICIRVRCGKGVYIRTLAADIGEALGCGAHLLGLRRTVNGPFSVNEAVDGERLVNAEEALTILQGGIKSVEEVLAAFDHETAARPM</sequence>
<evidence type="ECO:0000256" key="1">
    <source>
        <dbReference type="ARBA" id="ARBA00012787"/>
    </source>
</evidence>
<evidence type="ECO:0000256" key="2">
    <source>
        <dbReference type="ARBA" id="ARBA00022694"/>
    </source>
</evidence>
<evidence type="ECO:0000259" key="4">
    <source>
        <dbReference type="Pfam" id="PF01509"/>
    </source>
</evidence>
<keyword evidence="2" id="KW-0819">tRNA processing</keyword>
<dbReference type="GO" id="GO:1990481">
    <property type="term" value="P:mRNA pseudouridine synthesis"/>
    <property type="evidence" value="ECO:0007669"/>
    <property type="project" value="TreeGrafter"/>
</dbReference>
<dbReference type="PANTHER" id="PTHR13767">
    <property type="entry name" value="TRNA-PSEUDOURIDINE SYNTHASE"/>
    <property type="match status" value="1"/>
</dbReference>
<dbReference type="CDD" id="cd02573">
    <property type="entry name" value="PseudoU_synth_EcTruB"/>
    <property type="match status" value="1"/>
</dbReference>